<comment type="caution">
    <text evidence="13">The sequence shown here is derived from an EMBL/GenBank/DDBJ whole genome shotgun (WGS) entry which is preliminary data.</text>
</comment>
<evidence type="ECO:0000256" key="9">
    <source>
        <dbReference type="ARBA" id="ARBA00023315"/>
    </source>
</evidence>
<evidence type="ECO:0000256" key="7">
    <source>
        <dbReference type="ARBA" id="ARBA00022798"/>
    </source>
</evidence>
<dbReference type="SUPFAM" id="SSF52777">
    <property type="entry name" value="CoA-dependent acyltransferases"/>
    <property type="match status" value="1"/>
</dbReference>
<dbReference type="Pfam" id="PF03007">
    <property type="entry name" value="WS_DGAT_cat"/>
    <property type="match status" value="1"/>
</dbReference>
<comment type="catalytic activity">
    <reaction evidence="10">
        <text>an acyl-CoA + a 1,2-diacyl-sn-glycerol = a triacyl-sn-glycerol + CoA</text>
        <dbReference type="Rhea" id="RHEA:10868"/>
        <dbReference type="ChEBI" id="CHEBI:17815"/>
        <dbReference type="ChEBI" id="CHEBI:57287"/>
        <dbReference type="ChEBI" id="CHEBI:58342"/>
        <dbReference type="ChEBI" id="CHEBI:64615"/>
        <dbReference type="EC" id="2.3.1.20"/>
    </reaction>
</comment>
<dbReference type="InterPro" id="IPR023213">
    <property type="entry name" value="CAT-like_dom_sf"/>
</dbReference>
<evidence type="ECO:0000256" key="6">
    <source>
        <dbReference type="ARBA" id="ARBA00022679"/>
    </source>
</evidence>
<dbReference type="Proteomes" id="UP000727993">
    <property type="component" value="Unassembled WGS sequence"/>
</dbReference>
<evidence type="ECO:0000313" key="14">
    <source>
        <dbReference type="Proteomes" id="UP000727993"/>
    </source>
</evidence>
<evidence type="ECO:0000313" key="13">
    <source>
        <dbReference type="EMBL" id="MBK9298656.1"/>
    </source>
</evidence>
<dbReference type="PANTHER" id="PTHR31650">
    <property type="entry name" value="O-ACYLTRANSFERASE (WSD1-LIKE) FAMILY PROTEIN"/>
    <property type="match status" value="1"/>
</dbReference>
<dbReference type="PANTHER" id="PTHR31650:SF1">
    <property type="entry name" value="WAX ESTER SYNTHASE_DIACYLGLYCEROL ACYLTRANSFERASE 4-RELATED"/>
    <property type="match status" value="1"/>
</dbReference>
<evidence type="ECO:0000256" key="2">
    <source>
        <dbReference type="ARBA" id="ARBA00005189"/>
    </source>
</evidence>
<keyword evidence="5" id="KW-0444">Lipid biosynthesis</keyword>
<dbReference type="EC" id="2.3.1.20" evidence="4"/>
<feature type="domain" description="O-acyltransferase WSD1 C-terminal" evidence="12">
    <location>
        <begin position="324"/>
        <end position="464"/>
    </location>
</feature>
<proteinExistence type="inferred from homology"/>
<dbReference type="GO" id="GO:0071731">
    <property type="term" value="P:response to nitric oxide"/>
    <property type="evidence" value="ECO:0007669"/>
    <property type="project" value="TreeGrafter"/>
</dbReference>
<dbReference type="InterPro" id="IPR045034">
    <property type="entry name" value="O-acyltransferase_WSD1-like"/>
</dbReference>
<evidence type="ECO:0000259" key="12">
    <source>
        <dbReference type="Pfam" id="PF06974"/>
    </source>
</evidence>
<protein>
    <recommendedName>
        <fullName evidence="4">diacylglycerol O-acyltransferase</fullName>
        <ecNumber evidence="4">2.3.1.20</ecNumber>
    </recommendedName>
</protein>
<dbReference type="Gene3D" id="3.30.559.10">
    <property type="entry name" value="Chloramphenicol acetyltransferase-like domain"/>
    <property type="match status" value="1"/>
</dbReference>
<gene>
    <name evidence="13" type="ORF">IPN02_17885</name>
</gene>
<keyword evidence="9" id="KW-0012">Acyltransferase</keyword>
<feature type="domain" description="O-acyltransferase WSD1-like N-terminal" evidence="11">
    <location>
        <begin position="16"/>
        <end position="283"/>
    </location>
</feature>
<evidence type="ECO:0000256" key="4">
    <source>
        <dbReference type="ARBA" id="ARBA00013244"/>
    </source>
</evidence>
<dbReference type="InterPro" id="IPR004255">
    <property type="entry name" value="O-acyltransferase_WSD1_N"/>
</dbReference>
<dbReference type="GO" id="GO:0019432">
    <property type="term" value="P:triglyceride biosynthetic process"/>
    <property type="evidence" value="ECO:0007669"/>
    <property type="project" value="TreeGrafter"/>
</dbReference>
<comment type="pathway">
    <text evidence="1">Glycerolipid metabolism; triacylglycerol biosynthesis.</text>
</comment>
<evidence type="ECO:0000256" key="5">
    <source>
        <dbReference type="ARBA" id="ARBA00022516"/>
    </source>
</evidence>
<evidence type="ECO:0000256" key="1">
    <source>
        <dbReference type="ARBA" id="ARBA00004771"/>
    </source>
</evidence>
<evidence type="ECO:0000256" key="8">
    <source>
        <dbReference type="ARBA" id="ARBA00023098"/>
    </source>
</evidence>
<evidence type="ECO:0000259" key="11">
    <source>
        <dbReference type="Pfam" id="PF03007"/>
    </source>
</evidence>
<keyword evidence="6" id="KW-0808">Transferase</keyword>
<dbReference type="Pfam" id="PF06974">
    <property type="entry name" value="WS_DGAT_C"/>
    <property type="match status" value="1"/>
</dbReference>
<dbReference type="AlphaFoldDB" id="A0A936NGQ9"/>
<dbReference type="GO" id="GO:0005886">
    <property type="term" value="C:plasma membrane"/>
    <property type="evidence" value="ECO:0007669"/>
    <property type="project" value="TreeGrafter"/>
</dbReference>
<evidence type="ECO:0000256" key="10">
    <source>
        <dbReference type="ARBA" id="ARBA00048109"/>
    </source>
</evidence>
<evidence type="ECO:0000256" key="3">
    <source>
        <dbReference type="ARBA" id="ARBA00009587"/>
    </source>
</evidence>
<sequence>MLQLNEIESFEFDDRMSDSDALMWSIEKDPLLRSTIVTVSTFEGRLDHDRVRHQIDYLSRVIPRFRQRVRANPLSIAPPRWEFDPYFDLSYHLRFVTVSEGATLADVLTMAEPIGMQGFDRARPLWEATIVDGLADGTTALILKIHHSITDGVGGMKLQLALFDLAPDDPKPELPDAPDIHVLSQPERVADAVTYETQRSASLFASWAKRGLGGAMGVITDPVGALAGAEELTESVFRLVKPASPLSPLITERSLSVRFATLQFPLPIAKAAAKAAHGRLNDAFIGGLALGLRRYHEAHARNVESLRMNMPINVRNQTVGNTAGNAFIPARVEVPMHPDEPIEMMKQLRSVVLHARDEPANDLMELLSNGLNRLPTSMTSALFGAMLKGNDFTASNVPGAPIPLYLVGQRMLSQYAFGPNAGSAMNFTLVSYADDCFIGVNIDPVAVPDPDVLMQCIELGFEEIFSVVPSAAAE</sequence>
<comment type="similarity">
    <text evidence="3">Belongs to the long-chain O-acyltransferase family.</text>
</comment>
<organism evidence="13 14">
    <name type="scientific">Candidatus Neomicrothrix subdominans</name>
    <dbReference type="NCBI Taxonomy" id="2954438"/>
    <lineage>
        <taxon>Bacteria</taxon>
        <taxon>Bacillati</taxon>
        <taxon>Actinomycetota</taxon>
        <taxon>Acidimicrobiia</taxon>
        <taxon>Acidimicrobiales</taxon>
        <taxon>Microthrixaceae</taxon>
        <taxon>Candidatus Neomicrothrix</taxon>
    </lineage>
</organism>
<name>A0A936NGQ9_9ACTN</name>
<dbReference type="GO" id="GO:0051701">
    <property type="term" value="P:biological process involved in interaction with host"/>
    <property type="evidence" value="ECO:0007669"/>
    <property type="project" value="TreeGrafter"/>
</dbReference>
<reference evidence="13 14" key="1">
    <citation type="submission" date="2020-10" db="EMBL/GenBank/DDBJ databases">
        <title>Connecting structure to function with the recovery of over 1000 high-quality activated sludge metagenome-assembled genomes encoding full-length rRNA genes using long-read sequencing.</title>
        <authorList>
            <person name="Singleton C.M."/>
            <person name="Petriglieri F."/>
            <person name="Kristensen J.M."/>
            <person name="Kirkegaard R.H."/>
            <person name="Michaelsen T.Y."/>
            <person name="Andersen M.H."/>
            <person name="Karst S.M."/>
            <person name="Dueholm M.S."/>
            <person name="Nielsen P.H."/>
            <person name="Albertsen M."/>
        </authorList>
    </citation>
    <scope>NUCLEOTIDE SEQUENCE [LARGE SCALE GENOMIC DNA]</scope>
    <source>
        <strain evidence="13">Lyne_18-Q3-R50-59_MAXAC.006</strain>
    </source>
</reference>
<dbReference type="GO" id="GO:0004144">
    <property type="term" value="F:diacylglycerol O-acyltransferase activity"/>
    <property type="evidence" value="ECO:0007669"/>
    <property type="project" value="UniProtKB-EC"/>
</dbReference>
<dbReference type="GO" id="GO:0006071">
    <property type="term" value="P:glycerol metabolic process"/>
    <property type="evidence" value="ECO:0007669"/>
    <property type="project" value="UniProtKB-KW"/>
</dbReference>
<dbReference type="InterPro" id="IPR009721">
    <property type="entry name" value="O-acyltransferase_WSD1_C"/>
</dbReference>
<keyword evidence="8" id="KW-0443">Lipid metabolism</keyword>
<accession>A0A936NGQ9</accession>
<comment type="pathway">
    <text evidence="2">Lipid metabolism.</text>
</comment>
<dbReference type="GO" id="GO:0001666">
    <property type="term" value="P:response to hypoxia"/>
    <property type="evidence" value="ECO:0007669"/>
    <property type="project" value="TreeGrafter"/>
</dbReference>
<keyword evidence="7" id="KW-0319">Glycerol metabolism</keyword>
<dbReference type="EMBL" id="JADJZA010000010">
    <property type="protein sequence ID" value="MBK9298656.1"/>
    <property type="molecule type" value="Genomic_DNA"/>
</dbReference>